<dbReference type="SUPFAM" id="SSF48576">
    <property type="entry name" value="Terpenoid synthases"/>
    <property type="match status" value="2"/>
</dbReference>
<evidence type="ECO:0000256" key="2">
    <source>
        <dbReference type="ARBA" id="ARBA00022723"/>
    </source>
</evidence>
<keyword evidence="2" id="KW-0479">Metal-binding</keyword>
<dbReference type="GO" id="GO:0009507">
    <property type="term" value="C:chloroplast"/>
    <property type="evidence" value="ECO:0007669"/>
    <property type="project" value="TreeGrafter"/>
</dbReference>
<name>A0AA38ZWN4_VITRO</name>
<sequence>MSSQSTILFLYPFPKCPQTPPSISTQKYAGGVPPFKPKDKWVNGNLNLKCKAILKPQTQAINDRVDVFQNGAPGVEKLHEIVEDDTEKELTLKGYGSIEIKKHVDTVRSMLSSMEDGEISISAYDTAWVALVKDINGTDTPQFPSSLQWIANNQLEDGSWGDVYFFSPYDRILNTLACVIALKSWNIHPEKFEKGMSFIRENICKLEKEKAEHMPIGFEVAFPSLLEIAEDMGIEVPDDSPVLQEIYAQRDLKLKKIPKDIMHRVPTGLLFSLEGMPGLDWEMLLNLQFQDGSFLFSPSSTAYALMHTKDEKCLTYLNKVVERFNGGVPNAYPVDMFERMWGVDRLQRLGISRYFEPEIKVCMNYVYRYWNKNGICWARNTRVSDVDDTSMGFRLLRLHGYDVSPDVFKQFEKGDEFVCFPGQSSQAITGLFNLFRASQFLLPGEKILENARKFCSKFLREKQTCNQLEDKWIIAKDLAGEVGYALDIPWYASLPRVETRFYVEQYGGGDDIWIGKTFYRMYHVNNDIYSELAKLDFNNCQELHQLEWERIQEWWTHSHLQEFGLSRETLLLAYFLAAASIFEPERSVERVAWAKAAVLVEAVASYFNKETCIKQRRAFLLKFGYSASGGRYRKINGSSHLSKTGEELAGLLLTTSNQLSLDAQELHGSDIRQLLHHTWEMWLTKNLAEEEGYQGEAEVLVDVINLCSGHSITEELLNHPLYKHLLHLTNGVSHQLSPFYQHKAHIGSYNPEKESDVSSKVEPDMQELAQLVLQNSTEDIDPEIKRTFLMVAKSFYYAAYCDPATIDSHIAKDTKGHIAEGANSTALQLGREKILEDAKKFCSKFLREKQACNQLLDNWIIKKDLPGEVGYALDIRWYASLPRVEARLLHRTIWRMPYVYNPVYSELAKLDFNNCQALHQLEWNMIQNHLEEFGINKGTLLLAYFLAAANIFEPERSIERLAWAKTAVLVEAVASSFNKETCIEQKRAFLLKFGEGTTSGDYMKINGRSNLSKVGEELVGLLLTTLNQLSLEAQEKVPTCTRSAMWYGEVRGKQFEGRMEY</sequence>
<evidence type="ECO:0000259" key="4">
    <source>
        <dbReference type="Pfam" id="PF01397"/>
    </source>
</evidence>
<feature type="domain" description="Terpene synthase N-terminal" evidence="4">
    <location>
        <begin position="280"/>
        <end position="486"/>
    </location>
</feature>
<accession>A0AA38ZWN4</accession>
<dbReference type="SFLD" id="SFLDG01014">
    <property type="entry name" value="Terpene_Cyclase_Like_1_N-term"/>
    <property type="match status" value="1"/>
</dbReference>
<dbReference type="PANTHER" id="PTHR31739:SF4">
    <property type="entry name" value="ENT-COPALYL DIPHOSPHATE SYNTHASE, CHLOROPLASTIC"/>
    <property type="match status" value="1"/>
</dbReference>
<dbReference type="GO" id="GO:0000287">
    <property type="term" value="F:magnesium ion binding"/>
    <property type="evidence" value="ECO:0007669"/>
    <property type="project" value="InterPro"/>
</dbReference>
<dbReference type="Pfam" id="PF01397">
    <property type="entry name" value="Terpene_synth"/>
    <property type="match status" value="1"/>
</dbReference>
<dbReference type="Proteomes" id="UP001168098">
    <property type="component" value="Unassembled WGS sequence"/>
</dbReference>
<dbReference type="InterPro" id="IPR008930">
    <property type="entry name" value="Terpenoid_cyclase/PrenylTrfase"/>
</dbReference>
<dbReference type="FunFam" id="1.10.600.10:FF:000035">
    <property type="entry name" value="Ent-copalyl diphosphate synthase, chloroplastic"/>
    <property type="match status" value="1"/>
</dbReference>
<dbReference type="EMBL" id="JARBHA010000007">
    <property type="protein sequence ID" value="KAJ9696192.1"/>
    <property type="molecule type" value="Genomic_DNA"/>
</dbReference>
<dbReference type="InterPro" id="IPR005630">
    <property type="entry name" value="Terpene_synthase_metal-bd"/>
</dbReference>
<dbReference type="Gene3D" id="1.10.600.10">
    <property type="entry name" value="Farnesyl Diphosphate Synthase"/>
    <property type="match status" value="2"/>
</dbReference>
<organism evidence="6 7">
    <name type="scientific">Vitis rotundifolia</name>
    <name type="common">Muscadine grape</name>
    <dbReference type="NCBI Taxonomy" id="103349"/>
    <lineage>
        <taxon>Eukaryota</taxon>
        <taxon>Viridiplantae</taxon>
        <taxon>Streptophyta</taxon>
        <taxon>Embryophyta</taxon>
        <taxon>Tracheophyta</taxon>
        <taxon>Spermatophyta</taxon>
        <taxon>Magnoliopsida</taxon>
        <taxon>eudicotyledons</taxon>
        <taxon>Gunneridae</taxon>
        <taxon>Pentapetalae</taxon>
        <taxon>rosids</taxon>
        <taxon>Vitales</taxon>
        <taxon>Vitaceae</taxon>
        <taxon>Viteae</taxon>
        <taxon>Vitis</taxon>
    </lineage>
</organism>
<evidence type="ECO:0000256" key="3">
    <source>
        <dbReference type="ARBA" id="ARBA00022842"/>
    </source>
</evidence>
<keyword evidence="3" id="KW-0460">Magnesium</keyword>
<dbReference type="SFLD" id="SFLDG01605">
    <property type="entry name" value="Terpene_Cyclase_Like_1_N-term"/>
    <property type="match status" value="1"/>
</dbReference>
<evidence type="ECO:0000256" key="1">
    <source>
        <dbReference type="ARBA" id="ARBA00001946"/>
    </source>
</evidence>
<reference evidence="6 7" key="1">
    <citation type="journal article" date="2023" name="BMC Biotechnol.">
        <title>Vitis rotundifolia cv Carlos genome sequencing.</title>
        <authorList>
            <person name="Huff M."/>
            <person name="Hulse-Kemp A."/>
            <person name="Scheffler B."/>
            <person name="Youngblood R."/>
            <person name="Simpson S."/>
            <person name="Babiker E."/>
            <person name="Staton M."/>
        </authorList>
    </citation>
    <scope>NUCLEOTIDE SEQUENCE [LARGE SCALE GENOMIC DNA]</scope>
    <source>
        <tissue evidence="6">Leaf</tissue>
    </source>
</reference>
<dbReference type="AlphaFoldDB" id="A0AA38ZWN4"/>
<evidence type="ECO:0000313" key="6">
    <source>
        <dbReference type="EMBL" id="KAJ9696192.1"/>
    </source>
</evidence>
<dbReference type="GO" id="GO:0009686">
    <property type="term" value="P:gibberellin biosynthetic process"/>
    <property type="evidence" value="ECO:0007669"/>
    <property type="project" value="TreeGrafter"/>
</dbReference>
<dbReference type="FunFam" id="1.50.10.160:FF:000001">
    <property type="entry name" value="Ent-copalyl diphosphate synthase"/>
    <property type="match status" value="1"/>
</dbReference>
<gene>
    <name evidence="6" type="ORF">PVL29_008439</name>
</gene>
<comment type="caution">
    <text evidence="6">The sequence shown here is derived from an EMBL/GenBank/DDBJ whole genome shotgun (WGS) entry which is preliminary data.</text>
</comment>
<dbReference type="SUPFAM" id="SSF48239">
    <property type="entry name" value="Terpenoid cyclases/Protein prenyltransferases"/>
    <property type="match status" value="3"/>
</dbReference>
<dbReference type="InterPro" id="IPR001906">
    <property type="entry name" value="Terpene_synth_N"/>
</dbReference>
<keyword evidence="7" id="KW-1185">Reference proteome</keyword>
<protein>
    <submittedName>
        <fullName evidence="6">Uncharacterized protein</fullName>
    </submittedName>
</protein>
<dbReference type="InterPro" id="IPR008949">
    <property type="entry name" value="Isoprenoid_synthase_dom_sf"/>
</dbReference>
<comment type="cofactor">
    <cofactor evidence="1">
        <name>Mg(2+)</name>
        <dbReference type="ChEBI" id="CHEBI:18420"/>
    </cofactor>
</comment>
<dbReference type="InterPro" id="IPR050148">
    <property type="entry name" value="Terpene_synthase-like"/>
</dbReference>
<feature type="domain" description="Terpene synthase metal-binding" evidence="5">
    <location>
        <begin position="561"/>
        <end position="694"/>
    </location>
</feature>
<proteinExistence type="predicted"/>
<dbReference type="GO" id="GO:0010333">
    <property type="term" value="F:terpene synthase activity"/>
    <property type="evidence" value="ECO:0007669"/>
    <property type="project" value="InterPro"/>
</dbReference>
<dbReference type="Pfam" id="PF03936">
    <property type="entry name" value="Terpene_synth_C"/>
    <property type="match status" value="1"/>
</dbReference>
<dbReference type="PANTHER" id="PTHR31739">
    <property type="entry name" value="ENT-COPALYL DIPHOSPHATE SYNTHASE, CHLOROPLASTIC"/>
    <property type="match status" value="1"/>
</dbReference>
<dbReference type="Gene3D" id="1.50.10.130">
    <property type="entry name" value="Terpene synthase, N-terminal domain"/>
    <property type="match status" value="1"/>
</dbReference>
<dbReference type="InterPro" id="IPR036965">
    <property type="entry name" value="Terpene_synth_N_sf"/>
</dbReference>
<dbReference type="Gene3D" id="1.50.10.160">
    <property type="match status" value="1"/>
</dbReference>
<evidence type="ECO:0000259" key="5">
    <source>
        <dbReference type="Pfam" id="PF03936"/>
    </source>
</evidence>
<evidence type="ECO:0000313" key="7">
    <source>
        <dbReference type="Proteomes" id="UP001168098"/>
    </source>
</evidence>
<dbReference type="FunFam" id="1.50.10.130:FF:000002">
    <property type="entry name" value="Ent-copalyl diphosphate synthase, chloroplastic"/>
    <property type="match status" value="1"/>
</dbReference>